<evidence type="ECO:0000256" key="2">
    <source>
        <dbReference type="ARBA" id="ARBA00022643"/>
    </source>
</evidence>
<dbReference type="EMBL" id="KQ085889">
    <property type="protein sequence ID" value="KLO19033.1"/>
    <property type="molecule type" value="Genomic_DNA"/>
</dbReference>
<evidence type="ECO:0000313" key="4">
    <source>
        <dbReference type="EMBL" id="KLO19033.1"/>
    </source>
</evidence>
<dbReference type="GO" id="GO:0018580">
    <property type="term" value="F:nitronate monooxygenase activity"/>
    <property type="evidence" value="ECO:0007669"/>
    <property type="project" value="InterPro"/>
</dbReference>
<dbReference type="Pfam" id="PF03060">
    <property type="entry name" value="NMO"/>
    <property type="match status" value="1"/>
</dbReference>
<gene>
    <name evidence="4" type="ORF">SCHPADRAFT_935629</name>
</gene>
<keyword evidence="3" id="KW-0560">Oxidoreductase</keyword>
<dbReference type="InParanoid" id="A0A0H2SBD9"/>
<dbReference type="PANTHER" id="PTHR32332:SF31">
    <property type="entry name" value="2-NITROPROPANE DIOXYGENASE FAMILY, PUTATIVE (AFU_ORTHOLOGUE AFUA_2G09850)-RELATED"/>
    <property type="match status" value="1"/>
</dbReference>
<dbReference type="PANTHER" id="PTHR32332">
    <property type="entry name" value="2-NITROPROPANE DIOXYGENASE"/>
    <property type="match status" value="1"/>
</dbReference>
<evidence type="ECO:0000256" key="3">
    <source>
        <dbReference type="ARBA" id="ARBA00023002"/>
    </source>
</evidence>
<organism evidence="4 5">
    <name type="scientific">Schizopora paradoxa</name>
    <dbReference type="NCBI Taxonomy" id="27342"/>
    <lineage>
        <taxon>Eukaryota</taxon>
        <taxon>Fungi</taxon>
        <taxon>Dikarya</taxon>
        <taxon>Basidiomycota</taxon>
        <taxon>Agaricomycotina</taxon>
        <taxon>Agaricomycetes</taxon>
        <taxon>Hymenochaetales</taxon>
        <taxon>Schizoporaceae</taxon>
        <taxon>Schizopora</taxon>
    </lineage>
</organism>
<dbReference type="InterPro" id="IPR004136">
    <property type="entry name" value="NMO"/>
</dbReference>
<keyword evidence="2" id="KW-0288">FMN</keyword>
<dbReference type="CDD" id="cd04730">
    <property type="entry name" value="NPD_like"/>
    <property type="match status" value="1"/>
</dbReference>
<name>A0A0H2SBD9_9AGAM</name>
<protein>
    <submittedName>
        <fullName evidence="4">2-nitropropane dioxygenase</fullName>
    </submittedName>
</protein>
<evidence type="ECO:0000256" key="1">
    <source>
        <dbReference type="ARBA" id="ARBA00022630"/>
    </source>
</evidence>
<dbReference type="SUPFAM" id="SSF51412">
    <property type="entry name" value="Inosine monophosphate dehydrogenase (IMPDH)"/>
    <property type="match status" value="1"/>
</dbReference>
<dbReference type="Proteomes" id="UP000053477">
    <property type="component" value="Unassembled WGS sequence"/>
</dbReference>
<keyword evidence="4" id="KW-0223">Dioxygenase</keyword>
<sequence>MANIIFNTEITKLLGIKTPVMSAPMAMACGGDLAGQVTLAGGFGFIPGFGEEDVFRAELEKGRGILQGGGYKATSTTSPDNNILSVGVGFLGWKLDEPDGKASQLLTVALEARVSAVWLSFGNNLEKWVAFVREFDSKRAEPHTTLIFILVNSLQDARVAVEDLKADVVVAQGNEAGGHGHGAAPPVAALVTEILHQYPRTAGTKCPPVLAAGGISTGAHIAAQLTLGASGVVVGTRFLLTPESTYKPAQKAALLDAHATSTVRTLAFDVVRGTLAWPAGVDGRGISTQTSRDYDAGVDVEKVKTQFREAAKESSKDGLITWSGTGVGVVDKIQSAGDVLRELHEETVKAIRTANDLLIPSSTDA</sequence>
<keyword evidence="1" id="KW-0285">Flavoprotein</keyword>
<dbReference type="AlphaFoldDB" id="A0A0H2SBD9"/>
<dbReference type="InterPro" id="IPR013785">
    <property type="entry name" value="Aldolase_TIM"/>
</dbReference>
<dbReference type="GO" id="GO:0051213">
    <property type="term" value="F:dioxygenase activity"/>
    <property type="evidence" value="ECO:0007669"/>
    <property type="project" value="UniProtKB-KW"/>
</dbReference>
<accession>A0A0H2SBD9</accession>
<proteinExistence type="predicted"/>
<evidence type="ECO:0000313" key="5">
    <source>
        <dbReference type="Proteomes" id="UP000053477"/>
    </source>
</evidence>
<dbReference type="Gene3D" id="3.20.20.70">
    <property type="entry name" value="Aldolase class I"/>
    <property type="match status" value="1"/>
</dbReference>
<dbReference type="STRING" id="27342.A0A0H2SBD9"/>
<dbReference type="OrthoDB" id="2349068at2759"/>
<keyword evidence="5" id="KW-1185">Reference proteome</keyword>
<reference evidence="4 5" key="1">
    <citation type="submission" date="2015-04" db="EMBL/GenBank/DDBJ databases">
        <title>Complete genome sequence of Schizopora paradoxa KUC8140, a cosmopolitan wood degrader in East Asia.</title>
        <authorList>
            <consortium name="DOE Joint Genome Institute"/>
            <person name="Min B."/>
            <person name="Park H."/>
            <person name="Jang Y."/>
            <person name="Kim J.-J."/>
            <person name="Kim K.H."/>
            <person name="Pangilinan J."/>
            <person name="Lipzen A."/>
            <person name="Riley R."/>
            <person name="Grigoriev I.V."/>
            <person name="Spatafora J.W."/>
            <person name="Choi I.-G."/>
        </authorList>
    </citation>
    <scope>NUCLEOTIDE SEQUENCE [LARGE SCALE GENOMIC DNA]</scope>
    <source>
        <strain evidence="4 5">KUC8140</strain>
    </source>
</reference>